<organism evidence="2 3">
    <name type="scientific">Thalassiosira oceanica</name>
    <name type="common">Marine diatom</name>
    <dbReference type="NCBI Taxonomy" id="159749"/>
    <lineage>
        <taxon>Eukaryota</taxon>
        <taxon>Sar</taxon>
        <taxon>Stramenopiles</taxon>
        <taxon>Ochrophyta</taxon>
        <taxon>Bacillariophyta</taxon>
        <taxon>Coscinodiscophyceae</taxon>
        <taxon>Thalassiosirophycidae</taxon>
        <taxon>Thalassiosirales</taxon>
        <taxon>Thalassiosiraceae</taxon>
        <taxon>Thalassiosira</taxon>
    </lineage>
</organism>
<evidence type="ECO:0008006" key="4">
    <source>
        <dbReference type="Google" id="ProtNLM"/>
    </source>
</evidence>
<accession>K0T4K5</accession>
<protein>
    <recommendedName>
        <fullName evidence="4">RCK N-terminal domain-containing protein</fullName>
    </recommendedName>
</protein>
<keyword evidence="3" id="KW-1185">Reference proteome</keyword>
<dbReference type="OrthoDB" id="232579at2759"/>
<name>K0T4K5_THAOC</name>
<dbReference type="Gene3D" id="3.40.50.720">
    <property type="entry name" value="NAD(P)-binding Rossmann-like Domain"/>
    <property type="match status" value="1"/>
</dbReference>
<dbReference type="EMBL" id="AGNL01016045">
    <property type="protein sequence ID" value="EJK65287.1"/>
    <property type="molecule type" value="Genomic_DNA"/>
</dbReference>
<feature type="region of interest" description="Disordered" evidence="1">
    <location>
        <begin position="62"/>
        <end position="93"/>
    </location>
</feature>
<reference evidence="2 3" key="1">
    <citation type="journal article" date="2012" name="Genome Biol.">
        <title>Genome and low-iron response of an oceanic diatom adapted to chronic iron limitation.</title>
        <authorList>
            <person name="Lommer M."/>
            <person name="Specht M."/>
            <person name="Roy A.S."/>
            <person name="Kraemer L."/>
            <person name="Andreson R."/>
            <person name="Gutowska M.A."/>
            <person name="Wolf J."/>
            <person name="Bergner S.V."/>
            <person name="Schilhabel M.B."/>
            <person name="Klostermeier U.C."/>
            <person name="Beiko R.G."/>
            <person name="Rosenstiel P."/>
            <person name="Hippler M."/>
            <person name="Laroche J."/>
        </authorList>
    </citation>
    <scope>NUCLEOTIDE SEQUENCE [LARGE SCALE GENOMIC DNA]</scope>
    <source>
        <strain evidence="2 3">CCMP1005</strain>
    </source>
</reference>
<evidence type="ECO:0000313" key="3">
    <source>
        <dbReference type="Proteomes" id="UP000266841"/>
    </source>
</evidence>
<evidence type="ECO:0000313" key="2">
    <source>
        <dbReference type="EMBL" id="EJK65287.1"/>
    </source>
</evidence>
<comment type="caution">
    <text evidence="2">The sequence shown here is derived from an EMBL/GenBank/DDBJ whole genome shotgun (WGS) entry which is preliminary data.</text>
</comment>
<proteinExistence type="predicted"/>
<evidence type="ECO:0000256" key="1">
    <source>
        <dbReference type="SAM" id="MobiDB-lite"/>
    </source>
</evidence>
<dbReference type="Proteomes" id="UP000266841">
    <property type="component" value="Unassembled WGS sequence"/>
</dbReference>
<dbReference type="AlphaFoldDB" id="K0T4K5"/>
<feature type="compositionally biased region" description="Basic and acidic residues" evidence="1">
    <location>
        <begin position="62"/>
        <end position="74"/>
    </location>
</feature>
<sequence length="642" mass="71869">VSIIISSVGMGQIDWFWVKLQRLACLRCLDSHRAKMELKKANKKKKGELVYDGDEDIKQLTKEERSERSERSEREDDIEEGKPECPSNTFTPLMKYKPAGTGDDWFEMHLKQRFTAQLEFDLKETAAELEAARQKMAATAWEKLQQRLEPEQDSALKKIGDDLNQSIHRSKSLLMGVDAAPSKKKSKEMQPSNELDVMHGMIEGYVIVGGKLLFCTLRGGRMLFWNDKHDVGHKPPETVWDVSHMSMYEEGKVLERTESDAISLNSDTSRTRSDSEDSIIIPWEWTIVLGHIHTETEEMEEDDVKLAIHGLQDHSDHDVQDWRDALAVATGTLNPIALRLAHIRHELTHRQKMAGITPPKPGFESRASAHSHKNEIVCIGYNEMFPAVLALADAIGKVVVVVEYDPLKLKTIQKLYGQEARQKAWREKCTTGLKDFSKSLAASNALPAKPIIETVEEPSATDDADAKKAISFERPPPGRPSRRATLDVPEKAASFFGTAKTASNITDDSDIRGVKTEYADIHDPECWEETGMDEAFLVVCTDQGARDAEKALIRWLAKHASDAIFVSCTQSNADALRMYKAGAHYVVQRDGLAMRAAREILVGTVASVGDCSQLVAAGQSHRRNLAKLRAEDGLKFQYETGY</sequence>
<feature type="non-terminal residue" evidence="2">
    <location>
        <position position="1"/>
    </location>
</feature>
<gene>
    <name evidence="2" type="ORF">THAOC_13867</name>
</gene>
<dbReference type="eggNOG" id="ENOG502SV0W">
    <property type="taxonomic scope" value="Eukaryota"/>
</dbReference>